<evidence type="ECO:0000259" key="3">
    <source>
        <dbReference type="Pfam" id="PF00534"/>
    </source>
</evidence>
<feature type="domain" description="Glycosyl transferase family 1" evidence="3">
    <location>
        <begin position="209"/>
        <end position="371"/>
    </location>
</feature>
<protein>
    <submittedName>
        <fullName evidence="5">Glycosyltransferase involved in cell wall biosynthesis</fullName>
    </submittedName>
</protein>
<evidence type="ECO:0000256" key="1">
    <source>
        <dbReference type="ARBA" id="ARBA00022676"/>
    </source>
</evidence>
<dbReference type="Pfam" id="PF13439">
    <property type="entry name" value="Glyco_transf_4"/>
    <property type="match status" value="1"/>
</dbReference>
<comment type="caution">
    <text evidence="5">The sequence shown here is derived from an EMBL/GenBank/DDBJ whole genome shotgun (WGS) entry which is preliminary data.</text>
</comment>
<evidence type="ECO:0000313" key="6">
    <source>
        <dbReference type="Proteomes" id="UP000580474"/>
    </source>
</evidence>
<dbReference type="Pfam" id="PF00534">
    <property type="entry name" value="Glycos_transf_1"/>
    <property type="match status" value="1"/>
</dbReference>
<sequence>MTSQPFGGDRLRIVIGAVMYPPEVNGAANFGHRLATGLARRGHDVHVICHSVDRQESTRVEDGVTVHRVASYRTPAHPTFRACPPWQASSVADRLLREIQPDIVHVQSHFFIGRGLINAARRQGIGLIATNHFMPENIFGYVRIPRALQKAGAWLLWHNLIKHYGKAQLVTAPTPRAVQLLQENGFAKPAVPVSCGIDVDLYRSRAHEVRKQDPDPSTRTILFVGRLDEEKHIDDLLRAMALLKTTRATRLEIVGDGSCREPLGELAAELGIEDRVHFAGLVDEQELLDAYARADLFCMPSIAELQSLATMEAMSAVTPVVLADAMALPHLVEAGKNGWLYPPRDVHALAHAIDDVIADRDTIDRMGAAGERLVSRKHDIDAVLGRFESIYRHALAHDDGVTPVELPAELAS</sequence>
<dbReference type="AlphaFoldDB" id="A0A840NAH6"/>
<keyword evidence="2 5" id="KW-0808">Transferase</keyword>
<dbReference type="Gene3D" id="3.40.50.2000">
    <property type="entry name" value="Glycogen Phosphorylase B"/>
    <property type="match status" value="2"/>
</dbReference>
<dbReference type="SUPFAM" id="SSF53756">
    <property type="entry name" value="UDP-Glycosyltransferase/glycogen phosphorylase"/>
    <property type="match status" value="1"/>
</dbReference>
<accession>A0A840NAH6</accession>
<keyword evidence="6" id="KW-1185">Reference proteome</keyword>
<proteinExistence type="predicted"/>
<dbReference type="InterPro" id="IPR028098">
    <property type="entry name" value="Glyco_trans_4-like_N"/>
</dbReference>
<dbReference type="InterPro" id="IPR001296">
    <property type="entry name" value="Glyco_trans_1"/>
</dbReference>
<dbReference type="InterPro" id="IPR050194">
    <property type="entry name" value="Glycosyltransferase_grp1"/>
</dbReference>
<dbReference type="Proteomes" id="UP000580474">
    <property type="component" value="Unassembled WGS sequence"/>
</dbReference>
<organism evidence="5 6">
    <name type="scientific">Saccharopolyspora gloriosae</name>
    <dbReference type="NCBI Taxonomy" id="455344"/>
    <lineage>
        <taxon>Bacteria</taxon>
        <taxon>Bacillati</taxon>
        <taxon>Actinomycetota</taxon>
        <taxon>Actinomycetes</taxon>
        <taxon>Pseudonocardiales</taxon>
        <taxon>Pseudonocardiaceae</taxon>
        <taxon>Saccharopolyspora</taxon>
    </lineage>
</organism>
<dbReference type="PANTHER" id="PTHR45947:SF3">
    <property type="entry name" value="SULFOQUINOVOSYL TRANSFERASE SQD2"/>
    <property type="match status" value="1"/>
</dbReference>
<dbReference type="GO" id="GO:1901137">
    <property type="term" value="P:carbohydrate derivative biosynthetic process"/>
    <property type="evidence" value="ECO:0007669"/>
    <property type="project" value="UniProtKB-ARBA"/>
</dbReference>
<dbReference type="PANTHER" id="PTHR45947">
    <property type="entry name" value="SULFOQUINOVOSYL TRANSFERASE SQD2"/>
    <property type="match status" value="1"/>
</dbReference>
<evidence type="ECO:0000259" key="4">
    <source>
        <dbReference type="Pfam" id="PF13439"/>
    </source>
</evidence>
<reference evidence="5 6" key="1">
    <citation type="submission" date="2020-08" db="EMBL/GenBank/DDBJ databases">
        <title>Sequencing the genomes of 1000 actinobacteria strains.</title>
        <authorList>
            <person name="Klenk H.-P."/>
        </authorList>
    </citation>
    <scope>NUCLEOTIDE SEQUENCE [LARGE SCALE GENOMIC DNA]</scope>
    <source>
        <strain evidence="5 6">DSM 45582</strain>
    </source>
</reference>
<keyword evidence="1" id="KW-0328">Glycosyltransferase</keyword>
<dbReference type="RefSeq" id="WP_246456649.1">
    <property type="nucleotide sequence ID" value="NZ_JACHIV010000001.1"/>
</dbReference>
<gene>
    <name evidence="5" type="ORF">BJ969_000223</name>
</gene>
<evidence type="ECO:0000313" key="5">
    <source>
        <dbReference type="EMBL" id="MBB5067135.1"/>
    </source>
</evidence>
<feature type="domain" description="Glycosyltransferase subfamily 4-like N-terminal" evidence="4">
    <location>
        <begin position="24"/>
        <end position="200"/>
    </location>
</feature>
<evidence type="ECO:0000256" key="2">
    <source>
        <dbReference type="ARBA" id="ARBA00022679"/>
    </source>
</evidence>
<name>A0A840NAH6_9PSEU</name>
<dbReference type="EMBL" id="JACHIV010000001">
    <property type="protein sequence ID" value="MBB5067135.1"/>
    <property type="molecule type" value="Genomic_DNA"/>
</dbReference>
<dbReference type="GO" id="GO:0016758">
    <property type="term" value="F:hexosyltransferase activity"/>
    <property type="evidence" value="ECO:0007669"/>
    <property type="project" value="TreeGrafter"/>
</dbReference>